<name>A0A8J6M9S9_9FIRM</name>
<dbReference type="Pfam" id="PF00436">
    <property type="entry name" value="SSB"/>
    <property type="match status" value="1"/>
</dbReference>
<dbReference type="AlphaFoldDB" id="A0A8J6M9S9"/>
<dbReference type="CDD" id="cd04496">
    <property type="entry name" value="SSB_OBF"/>
    <property type="match status" value="1"/>
</dbReference>
<evidence type="ECO:0000313" key="3">
    <source>
        <dbReference type="EMBL" id="MBC5734736.1"/>
    </source>
</evidence>
<keyword evidence="4" id="KW-1185">Reference proteome</keyword>
<comment type="caution">
    <text evidence="3">The sequence shown here is derived from an EMBL/GenBank/DDBJ whole genome shotgun (WGS) entry which is preliminary data.</text>
</comment>
<keyword evidence="1 2" id="KW-0238">DNA-binding</keyword>
<evidence type="ECO:0000313" key="4">
    <source>
        <dbReference type="Proteomes" id="UP000661435"/>
    </source>
</evidence>
<reference evidence="3" key="1">
    <citation type="submission" date="2020-08" db="EMBL/GenBank/DDBJ databases">
        <title>Genome public.</title>
        <authorList>
            <person name="Liu C."/>
            <person name="Sun Q."/>
        </authorList>
    </citation>
    <scope>NUCLEOTIDE SEQUENCE</scope>
    <source>
        <strain evidence="3">NSJ-51</strain>
    </source>
</reference>
<dbReference type="SUPFAM" id="SSF50249">
    <property type="entry name" value="Nucleic acid-binding proteins"/>
    <property type="match status" value="1"/>
</dbReference>
<dbReference type="EMBL" id="JACOPP010000024">
    <property type="protein sequence ID" value="MBC5734736.1"/>
    <property type="molecule type" value="Genomic_DNA"/>
</dbReference>
<dbReference type="GO" id="GO:0003697">
    <property type="term" value="F:single-stranded DNA binding"/>
    <property type="evidence" value="ECO:0007669"/>
    <property type="project" value="InterPro"/>
</dbReference>
<dbReference type="InterPro" id="IPR012340">
    <property type="entry name" value="NA-bd_OB-fold"/>
</dbReference>
<evidence type="ECO:0000256" key="1">
    <source>
        <dbReference type="ARBA" id="ARBA00023125"/>
    </source>
</evidence>
<dbReference type="RefSeq" id="WP_186908565.1">
    <property type="nucleotide sequence ID" value="NZ_JACOPP010000024.1"/>
</dbReference>
<dbReference type="Gene3D" id="2.40.50.140">
    <property type="entry name" value="Nucleic acid-binding proteins"/>
    <property type="match status" value="2"/>
</dbReference>
<sequence length="208" mass="22576">MDMQTGWNENRALLRGVAAAAPTLSHENHGVAYETFPLSVLRLSGSEDRVNVIAARPLLEQCPVAVGTPLEVEGEVRSFNNKSGRGSRLVITLYARSLRKGGGEPANDLVLAGVLCKPPVFRRTPLGREICDLMLAVNRRYGRADYLPCIAWGGLAQRCAGLEVGDGVRLAGRLQSRSYTKVEDGVSQQRVAYEVSVMKLEPVELGDT</sequence>
<dbReference type="NCBIfam" id="NF004476">
    <property type="entry name" value="PRK05813.1"/>
    <property type="match status" value="1"/>
</dbReference>
<protein>
    <submittedName>
        <fullName evidence="3">Single-stranded DNA-binding protein</fullName>
    </submittedName>
</protein>
<dbReference type="InterPro" id="IPR000424">
    <property type="entry name" value="Primosome_PriB/ssb"/>
</dbReference>
<proteinExistence type="predicted"/>
<accession>A0A8J6M9S9</accession>
<organism evidence="3 4">
    <name type="scientific">Lawsonibacter hominis</name>
    <dbReference type="NCBI Taxonomy" id="2763053"/>
    <lineage>
        <taxon>Bacteria</taxon>
        <taxon>Bacillati</taxon>
        <taxon>Bacillota</taxon>
        <taxon>Clostridia</taxon>
        <taxon>Eubacteriales</taxon>
        <taxon>Oscillospiraceae</taxon>
        <taxon>Lawsonibacter</taxon>
    </lineage>
</organism>
<dbReference type="PROSITE" id="PS50935">
    <property type="entry name" value="SSB"/>
    <property type="match status" value="1"/>
</dbReference>
<dbReference type="Proteomes" id="UP000661435">
    <property type="component" value="Unassembled WGS sequence"/>
</dbReference>
<evidence type="ECO:0000256" key="2">
    <source>
        <dbReference type="PROSITE-ProRule" id="PRU00252"/>
    </source>
</evidence>
<gene>
    <name evidence="3" type="ORF">H8S57_13535</name>
</gene>